<keyword evidence="3" id="KW-1185">Reference proteome</keyword>
<accession>A0AAD2GB31</accession>
<evidence type="ECO:0000313" key="2">
    <source>
        <dbReference type="EMBL" id="CAJ1968361.1"/>
    </source>
</evidence>
<dbReference type="AlphaFoldDB" id="A0AAD2GB31"/>
<gene>
    <name evidence="2" type="ORF">CYCCA115_LOCUS23201</name>
</gene>
<evidence type="ECO:0000313" key="3">
    <source>
        <dbReference type="Proteomes" id="UP001295423"/>
    </source>
</evidence>
<evidence type="ECO:0000256" key="1">
    <source>
        <dbReference type="SAM" id="MobiDB-lite"/>
    </source>
</evidence>
<sequence>MTSSINTSHQYITNKSNAKQSIHVMTYHDENEDDDDDDDSSIMSLDIGSGDIGVLQDMTGATSALNGKIVKVKHESSNRKGQWLVQLYKTRETLVVDSENLLMALLHE</sequence>
<protein>
    <submittedName>
        <fullName evidence="2">Uncharacterized protein</fullName>
    </submittedName>
</protein>
<dbReference type="EMBL" id="CAKOGP040002380">
    <property type="protein sequence ID" value="CAJ1968361.1"/>
    <property type="molecule type" value="Genomic_DNA"/>
</dbReference>
<name>A0AAD2GB31_9STRA</name>
<reference evidence="2" key="1">
    <citation type="submission" date="2023-08" db="EMBL/GenBank/DDBJ databases">
        <authorList>
            <person name="Audoor S."/>
            <person name="Bilcke G."/>
        </authorList>
    </citation>
    <scope>NUCLEOTIDE SEQUENCE</scope>
</reference>
<dbReference type="Proteomes" id="UP001295423">
    <property type="component" value="Unassembled WGS sequence"/>
</dbReference>
<proteinExistence type="predicted"/>
<organism evidence="2 3">
    <name type="scientific">Cylindrotheca closterium</name>
    <dbReference type="NCBI Taxonomy" id="2856"/>
    <lineage>
        <taxon>Eukaryota</taxon>
        <taxon>Sar</taxon>
        <taxon>Stramenopiles</taxon>
        <taxon>Ochrophyta</taxon>
        <taxon>Bacillariophyta</taxon>
        <taxon>Bacillariophyceae</taxon>
        <taxon>Bacillariophycidae</taxon>
        <taxon>Bacillariales</taxon>
        <taxon>Bacillariaceae</taxon>
        <taxon>Cylindrotheca</taxon>
    </lineage>
</organism>
<feature type="region of interest" description="Disordered" evidence="1">
    <location>
        <begin position="22"/>
        <end position="42"/>
    </location>
</feature>
<comment type="caution">
    <text evidence="2">The sequence shown here is derived from an EMBL/GenBank/DDBJ whole genome shotgun (WGS) entry which is preliminary data.</text>
</comment>
<feature type="compositionally biased region" description="Acidic residues" evidence="1">
    <location>
        <begin position="30"/>
        <end position="40"/>
    </location>
</feature>